<proteinExistence type="predicted"/>
<dbReference type="EMBL" id="JAHLFM010000010">
    <property type="protein sequence ID" value="MBU3830657.1"/>
    <property type="molecule type" value="Genomic_DNA"/>
</dbReference>
<dbReference type="Proteomes" id="UP000824247">
    <property type="component" value="Unassembled WGS sequence"/>
</dbReference>
<protein>
    <submittedName>
        <fullName evidence="1">Uncharacterized protein</fullName>
    </submittedName>
</protein>
<dbReference type="NCBIfam" id="NF045952">
    <property type="entry name" value="MAG4270_fam"/>
    <property type="match status" value="1"/>
</dbReference>
<accession>A0A9E2NVQ0</accession>
<evidence type="ECO:0000313" key="2">
    <source>
        <dbReference type="Proteomes" id="UP000824247"/>
    </source>
</evidence>
<reference evidence="1" key="1">
    <citation type="journal article" date="2021" name="PeerJ">
        <title>Extensive microbial diversity within the chicken gut microbiome revealed by metagenomics and culture.</title>
        <authorList>
            <person name="Gilroy R."/>
            <person name="Ravi A."/>
            <person name="Getino M."/>
            <person name="Pursley I."/>
            <person name="Horton D.L."/>
            <person name="Alikhan N.F."/>
            <person name="Baker D."/>
            <person name="Gharbi K."/>
            <person name="Hall N."/>
            <person name="Watson M."/>
            <person name="Adriaenssens E.M."/>
            <person name="Foster-Nyarko E."/>
            <person name="Jarju S."/>
            <person name="Secka A."/>
            <person name="Antonio M."/>
            <person name="Oren A."/>
            <person name="Chaudhuri R.R."/>
            <person name="La Ragione R."/>
            <person name="Hildebrand F."/>
            <person name="Pallen M.J."/>
        </authorList>
    </citation>
    <scope>NUCLEOTIDE SEQUENCE</scope>
    <source>
        <strain evidence="1">A5-1222</strain>
    </source>
</reference>
<evidence type="ECO:0000313" key="1">
    <source>
        <dbReference type="EMBL" id="MBU3830657.1"/>
    </source>
</evidence>
<name>A0A9E2NVQ0_9BACT</name>
<sequence length="381" mass="45126">MQQYFKLIIPFATKSWIRNLIDNEKLFLKGNAIFVYDTKKNKIINWYLNLESANFRITDLNMLKPTDYYKSKMVNNFRKNILEKWSGINNTKKLKYYNLSPEQIEYINKILKKDKSTIKTMYSYFSGSNISGSETNHLASPMRCIDNDYFNCNFANVTKDYEVPTSKKEFINDSHFPIYTLNDVMSGDIIPGFKEKFQKYNELWVYKNYEYEEEYLDNNISIKTQNISENDAKILKEKQYDYIYAIVNKRIQDFSNLSKESIKKKLRSFFTSNVKRYINENKIPILSTTKKINLNIVKNAHIIPFSDLVKTGTVQSLSDAINPYNCLRIDGSTHDMFDKHEIYFDINGNVINRDGKIIKKSYLDMENMPKQTFNFYEKIIK</sequence>
<reference evidence="1" key="2">
    <citation type="submission" date="2021-04" db="EMBL/GenBank/DDBJ databases">
        <authorList>
            <person name="Gilroy R."/>
        </authorList>
    </citation>
    <scope>NUCLEOTIDE SEQUENCE</scope>
    <source>
        <strain evidence="1">A5-1222</strain>
    </source>
</reference>
<organism evidence="1 2">
    <name type="scientific">Candidatus Ureaplasma intestinipullorum</name>
    <dbReference type="NCBI Taxonomy" id="2838770"/>
    <lineage>
        <taxon>Bacteria</taxon>
        <taxon>Bacillati</taxon>
        <taxon>Mycoplasmatota</taxon>
        <taxon>Mycoplasmoidales</taxon>
        <taxon>Mycoplasmoidaceae</taxon>
        <taxon>Ureaplasma</taxon>
    </lineage>
</organism>
<gene>
    <name evidence="1" type="ORF">H9897_00630</name>
</gene>
<comment type="caution">
    <text evidence="1">The sequence shown here is derived from an EMBL/GenBank/DDBJ whole genome shotgun (WGS) entry which is preliminary data.</text>
</comment>
<dbReference type="AlphaFoldDB" id="A0A9E2NVQ0"/>